<gene>
    <name evidence="2" type="ORF">BDQ12DRAFT_735106</name>
</gene>
<dbReference type="STRING" id="68775.A0A5C3MCI4"/>
<proteinExistence type="predicted"/>
<feature type="region of interest" description="Disordered" evidence="1">
    <location>
        <begin position="40"/>
        <end position="83"/>
    </location>
</feature>
<feature type="compositionally biased region" description="Polar residues" evidence="1">
    <location>
        <begin position="40"/>
        <end position="53"/>
    </location>
</feature>
<feature type="compositionally biased region" description="Polar residues" evidence="1">
    <location>
        <begin position="476"/>
        <end position="495"/>
    </location>
</feature>
<dbReference type="AlphaFoldDB" id="A0A5C3MCI4"/>
<feature type="region of interest" description="Disordered" evidence="1">
    <location>
        <begin position="879"/>
        <end position="913"/>
    </location>
</feature>
<reference evidence="2 3" key="1">
    <citation type="journal article" date="2019" name="Nat. Ecol. Evol.">
        <title>Megaphylogeny resolves global patterns of mushroom evolution.</title>
        <authorList>
            <person name="Varga T."/>
            <person name="Krizsan K."/>
            <person name="Foldi C."/>
            <person name="Dima B."/>
            <person name="Sanchez-Garcia M."/>
            <person name="Sanchez-Ramirez S."/>
            <person name="Szollosi G.J."/>
            <person name="Szarkandi J.G."/>
            <person name="Papp V."/>
            <person name="Albert L."/>
            <person name="Andreopoulos W."/>
            <person name="Angelini C."/>
            <person name="Antonin V."/>
            <person name="Barry K.W."/>
            <person name="Bougher N.L."/>
            <person name="Buchanan P."/>
            <person name="Buyck B."/>
            <person name="Bense V."/>
            <person name="Catcheside P."/>
            <person name="Chovatia M."/>
            <person name="Cooper J."/>
            <person name="Damon W."/>
            <person name="Desjardin D."/>
            <person name="Finy P."/>
            <person name="Geml J."/>
            <person name="Haridas S."/>
            <person name="Hughes K."/>
            <person name="Justo A."/>
            <person name="Karasinski D."/>
            <person name="Kautmanova I."/>
            <person name="Kiss B."/>
            <person name="Kocsube S."/>
            <person name="Kotiranta H."/>
            <person name="LaButti K.M."/>
            <person name="Lechner B.E."/>
            <person name="Liimatainen K."/>
            <person name="Lipzen A."/>
            <person name="Lukacs Z."/>
            <person name="Mihaltcheva S."/>
            <person name="Morgado L.N."/>
            <person name="Niskanen T."/>
            <person name="Noordeloos M.E."/>
            <person name="Ohm R.A."/>
            <person name="Ortiz-Santana B."/>
            <person name="Ovrebo C."/>
            <person name="Racz N."/>
            <person name="Riley R."/>
            <person name="Savchenko A."/>
            <person name="Shiryaev A."/>
            <person name="Soop K."/>
            <person name="Spirin V."/>
            <person name="Szebenyi C."/>
            <person name="Tomsovsky M."/>
            <person name="Tulloss R.E."/>
            <person name="Uehling J."/>
            <person name="Grigoriev I.V."/>
            <person name="Vagvolgyi C."/>
            <person name="Papp T."/>
            <person name="Martin F.M."/>
            <person name="Miettinen O."/>
            <person name="Hibbett D.S."/>
            <person name="Nagy L.G."/>
        </authorList>
    </citation>
    <scope>NUCLEOTIDE SEQUENCE [LARGE SCALE GENOMIC DNA]</scope>
    <source>
        <strain evidence="2 3">CBS 166.37</strain>
    </source>
</reference>
<feature type="region of interest" description="Disordered" evidence="1">
    <location>
        <begin position="469"/>
        <end position="495"/>
    </location>
</feature>
<sequence>MSVSSSFDNARQVNVNGNSRIVTAGGSVVYINLNQPAITPPSVIQTGTANSLSRSDDAGSTGEYPQMPLSRPPLKSNNPFRPDYLLPTLPSPLELATPESDDIADAESGYFSQATSVNQESSRVWEVESQTFVPSISISEPRVALTSTREEISTSHPPIATAFNSSCKIYVDHMLRHRHGFPLWLPQPDLLLPLEYREEGINIGDVGIITPDGGFDFLFNFWLPRTHPVQPLNLPEDFDLWNLDRPEKSTSRQTVFDPCSSVCSGAVVFDTNWEQRRVSTLYAFPVRSKIRRFAHYREASFACTSNEGAILSLPEGSITEDLKNEQSLIDFVVKSAESWYAYAKGPGGRPIDRNSLYIITGIMKAPFWGIATYNERFPEPYNRLRFGQPLDTSIRRYIWKESGGAIARTGPSQDPEVPSNTARQNQCLFVRGFKIALSEDAWSSVSNLSSPRLDIRSSRNPFRGYLATNGGAHAVTPSSPTSGLSNPQVQGPGDQSTTLREVNIEFFPPKSDVSHPSDYINQFLLEKIPTARVALSHDNDWIKLLQEDDDMFPSAIELRKRLDASFNVSRHEGASILIPKPEVEKDGDGIWKAKVNLAADNSHEPKEDTSAPTITPPDYVTSKVKRILRNDASPAVSNFDWFQGLANGIKDPSELGEMTGIVREEPTESSPSVKRSSWLRKRNVKPTVTLDNMDPFVDSLRQRSKDEIELKQWSFFKEKSHSTPATKYTKRSTPKIPKISWSKSHTWNRNSTISPSLKSPLLKSVVLIIEESWWNDLSGRFRVDPRKMSSVETLVNQPIDLRHTLINYLHDHSRTDIPLVTIQKLSQDDAFFITRRYEQTPSKKPSHVELGISARMIFLAPRRLQQAYTSTNLTSKLETHGLLDPDSQPKTKRPTEKAATHMGKDIDANPPLNVGRKHRWAKESFSREARLLPYRLKERQDLACDDDWLYPDIRKTTSHCDAFSVLPPHIVVSSQRARRRGLFKRPGTVVFTYDTSSSKLGEMPYSPTWITTPPTLTSLPQKGKHYRDYVESKWTRWPSDFIPRPSKQKRLLEIDECPNIFLDVPPNSPCMFLPLWPSKTDPTSHRKFPFYAHVPIEERLYLLLWYTDDLPTQEDSKPGSIKRMKSDGTLHPPLLKQFHFTARVVRHQDLQGTGVRVPSEGIDVIGPLEDAFNSIPINYHNIYGGAQLGQCFGRESGFMFNADALTSLGLCKMATSSDSEMKDGDDLEYEYSLTPIGHGVLEMAWAGAMALTSFGLK</sequence>
<accession>A0A5C3MCI4</accession>
<organism evidence="2 3">
    <name type="scientific">Crucibulum laeve</name>
    <dbReference type="NCBI Taxonomy" id="68775"/>
    <lineage>
        <taxon>Eukaryota</taxon>
        <taxon>Fungi</taxon>
        <taxon>Dikarya</taxon>
        <taxon>Basidiomycota</taxon>
        <taxon>Agaricomycotina</taxon>
        <taxon>Agaricomycetes</taxon>
        <taxon>Agaricomycetidae</taxon>
        <taxon>Agaricales</taxon>
        <taxon>Agaricineae</taxon>
        <taxon>Nidulariaceae</taxon>
        <taxon>Crucibulum</taxon>
    </lineage>
</organism>
<keyword evidence="3" id="KW-1185">Reference proteome</keyword>
<name>A0A5C3MCI4_9AGAR</name>
<feature type="compositionally biased region" description="Basic and acidic residues" evidence="1">
    <location>
        <begin position="879"/>
        <end position="907"/>
    </location>
</feature>
<dbReference type="OrthoDB" id="3357948at2759"/>
<protein>
    <submittedName>
        <fullName evidence="2">Uncharacterized protein</fullName>
    </submittedName>
</protein>
<evidence type="ECO:0000313" key="2">
    <source>
        <dbReference type="EMBL" id="TFK38861.1"/>
    </source>
</evidence>
<evidence type="ECO:0000256" key="1">
    <source>
        <dbReference type="SAM" id="MobiDB-lite"/>
    </source>
</evidence>
<dbReference type="Proteomes" id="UP000308652">
    <property type="component" value="Unassembled WGS sequence"/>
</dbReference>
<evidence type="ECO:0000313" key="3">
    <source>
        <dbReference type="Proteomes" id="UP000308652"/>
    </source>
</evidence>
<dbReference type="EMBL" id="ML213601">
    <property type="protein sequence ID" value="TFK38861.1"/>
    <property type="molecule type" value="Genomic_DNA"/>
</dbReference>